<reference evidence="3 4" key="1">
    <citation type="submission" date="2016-12" db="EMBL/GenBank/DDBJ databases">
        <title>Draft genome sequences of strains Salinicola socius SMB35, Salinicola sp. MH3R3-1 and Chromohalobacter sp. SMB17 from the Verkhnekamsk potash mining region of Russia.</title>
        <authorList>
            <person name="Mavrodi D.V."/>
            <person name="Olsson B.E."/>
            <person name="Korsakova E.S."/>
            <person name="Pyankova A."/>
            <person name="Mavrodi O.V."/>
            <person name="Plotnikova E.G."/>
        </authorList>
    </citation>
    <scope>NUCLEOTIDE SEQUENCE [LARGE SCALE GENOMIC DNA]</scope>
    <source>
        <strain evidence="3 4">SMB17</strain>
    </source>
</reference>
<dbReference type="Pfam" id="PF18602">
    <property type="entry name" value="Rap1a"/>
    <property type="match status" value="1"/>
</dbReference>
<protein>
    <recommendedName>
        <fullName evidence="2">Rap1a immunity protein domain-containing protein</fullName>
    </recommendedName>
</protein>
<evidence type="ECO:0000259" key="2">
    <source>
        <dbReference type="Pfam" id="PF18602"/>
    </source>
</evidence>
<comment type="caution">
    <text evidence="3">The sequence shown here is derived from an EMBL/GenBank/DDBJ whole genome shotgun (WGS) entry which is preliminary data.</text>
</comment>
<name>A0A1Q8TAQ9_9GAMM</name>
<dbReference type="Proteomes" id="UP000186806">
    <property type="component" value="Unassembled WGS sequence"/>
</dbReference>
<gene>
    <name evidence="3" type="ORF">BTW10_13735</name>
</gene>
<keyword evidence="4" id="KW-1185">Reference proteome</keyword>
<dbReference type="Gene3D" id="1.10.890.40">
    <property type="match status" value="1"/>
</dbReference>
<feature type="transmembrane region" description="Helical" evidence="1">
    <location>
        <begin position="74"/>
        <end position="96"/>
    </location>
</feature>
<evidence type="ECO:0000313" key="3">
    <source>
        <dbReference type="EMBL" id="OLO10752.1"/>
    </source>
</evidence>
<keyword evidence="1" id="KW-0812">Transmembrane</keyword>
<accession>A0A1Q8TAQ9</accession>
<sequence>MIRIAKEDAGLMCLQRWKIIRLQPVCKGRRISLAMLYVAACRLIVSRRFFVFVSTFEECKESGVIFMRQTAKRALSVILVAGLGSAGIGNAWGYFYNGADLLDFQRHYQQFRADESYDTSKFFTYTGYVLGVFDRLESREKICAPSDVRGRDILDGVSQYLENTSGSWNEPASDVVTKALKKAYACQ</sequence>
<organism evidence="3 4">
    <name type="scientific">Chromohalobacter japonicus</name>
    <dbReference type="NCBI Taxonomy" id="223900"/>
    <lineage>
        <taxon>Bacteria</taxon>
        <taxon>Pseudomonadati</taxon>
        <taxon>Pseudomonadota</taxon>
        <taxon>Gammaproteobacteria</taxon>
        <taxon>Oceanospirillales</taxon>
        <taxon>Halomonadaceae</taxon>
        <taxon>Chromohalobacter</taxon>
    </lineage>
</organism>
<proteinExistence type="predicted"/>
<evidence type="ECO:0000256" key="1">
    <source>
        <dbReference type="SAM" id="Phobius"/>
    </source>
</evidence>
<keyword evidence="1" id="KW-1133">Transmembrane helix</keyword>
<dbReference type="AlphaFoldDB" id="A0A1Q8TAQ9"/>
<keyword evidence="1" id="KW-0472">Membrane</keyword>
<dbReference type="EMBL" id="MSDQ01000032">
    <property type="protein sequence ID" value="OLO10752.1"/>
    <property type="molecule type" value="Genomic_DNA"/>
</dbReference>
<dbReference type="STRING" id="223900.GCA_000821045_01443"/>
<dbReference type="InterPro" id="IPR041238">
    <property type="entry name" value="Rap1a"/>
</dbReference>
<feature type="domain" description="Rap1a immunity protein" evidence="2">
    <location>
        <begin position="114"/>
        <end position="186"/>
    </location>
</feature>
<evidence type="ECO:0000313" key="4">
    <source>
        <dbReference type="Proteomes" id="UP000186806"/>
    </source>
</evidence>